<keyword evidence="2 5" id="KW-0489">Methyltransferase</keyword>
<dbReference type="CDD" id="cd00315">
    <property type="entry name" value="Cyt_C5_DNA_methylase"/>
    <property type="match status" value="1"/>
</dbReference>
<proteinExistence type="inferred from homology"/>
<dbReference type="Pfam" id="PF00145">
    <property type="entry name" value="DNA_methylase"/>
    <property type="match status" value="1"/>
</dbReference>
<dbReference type="EMBL" id="JAHLQO010000003">
    <property type="protein sequence ID" value="MBU5669269.1"/>
    <property type="molecule type" value="Genomic_DNA"/>
</dbReference>
<feature type="active site" evidence="5">
    <location>
        <position position="95"/>
    </location>
</feature>
<organism evidence="6 7">
    <name type="scientific">Peptoniphilus ovalis</name>
    <dbReference type="NCBI Taxonomy" id="2841503"/>
    <lineage>
        <taxon>Bacteria</taxon>
        <taxon>Bacillati</taxon>
        <taxon>Bacillota</taxon>
        <taxon>Tissierellia</taxon>
        <taxon>Tissierellales</taxon>
        <taxon>Peptoniphilaceae</taxon>
        <taxon>Peptoniphilus</taxon>
    </lineage>
</organism>
<accession>A0ABS6FGH7</accession>
<dbReference type="RefSeq" id="WP_216549105.1">
    <property type="nucleotide sequence ID" value="NZ_JAHLQO010000003.1"/>
</dbReference>
<dbReference type="PROSITE" id="PS51679">
    <property type="entry name" value="SAM_MT_C5"/>
    <property type="match status" value="1"/>
</dbReference>
<sequence>MNYNQLSMDLFFEDKTRIVRKPQNTPRVISLFSGCGGLDLGFKQSGYKIVYANDFDKDAQRVYRENLGEIDDRDILTIDNDEFPECDILIAGFPCQPFSTAGSRLGVDDERGNLYLECLRVINAKRPKVVVFENVRGILSVKNQDGSKLIDTIRESLEELNYNVEIKLLNASDYGVPQNRYRVFIVAFDSKYDKRFVFPSPMRKNESQTVGAVINIPEEVPNQVSWDLSPQSASMVPFITEGGSWKDIPYEHLPKRLKKIRDNMKKYRSPNFYRRFARHEINGTITASAQPENCGIIHPIENRRYTIREVARFQSFPDDFIFFDDTSSDIVGMYKVIGNAVPPKLAKVIADEILYQFWNHI</sequence>
<evidence type="ECO:0000313" key="6">
    <source>
        <dbReference type="EMBL" id="MBU5669269.1"/>
    </source>
</evidence>
<keyword evidence="3 5" id="KW-0808">Transferase</keyword>
<dbReference type="NCBIfam" id="TIGR00675">
    <property type="entry name" value="dcm"/>
    <property type="match status" value="1"/>
</dbReference>
<comment type="similarity">
    <text evidence="5">Belongs to the class I-like SAM-binding methyltransferase superfamily. C5-methyltransferase family.</text>
</comment>
<evidence type="ECO:0000256" key="1">
    <source>
        <dbReference type="ARBA" id="ARBA00011975"/>
    </source>
</evidence>
<keyword evidence="4 5" id="KW-0949">S-adenosyl-L-methionine</keyword>
<evidence type="ECO:0000313" key="7">
    <source>
        <dbReference type="Proteomes" id="UP000783742"/>
    </source>
</evidence>
<dbReference type="InterPro" id="IPR001525">
    <property type="entry name" value="C5_MeTfrase"/>
</dbReference>
<dbReference type="PROSITE" id="PS00094">
    <property type="entry name" value="C5_MTASE_1"/>
    <property type="match status" value="1"/>
</dbReference>
<dbReference type="PANTHER" id="PTHR10629">
    <property type="entry name" value="CYTOSINE-SPECIFIC METHYLTRANSFERASE"/>
    <property type="match status" value="1"/>
</dbReference>
<gene>
    <name evidence="6" type="ORF">KQI68_05360</name>
</gene>
<evidence type="ECO:0000256" key="3">
    <source>
        <dbReference type="ARBA" id="ARBA00022679"/>
    </source>
</evidence>
<evidence type="ECO:0000256" key="4">
    <source>
        <dbReference type="ARBA" id="ARBA00022691"/>
    </source>
</evidence>
<dbReference type="Proteomes" id="UP000783742">
    <property type="component" value="Unassembled WGS sequence"/>
</dbReference>
<dbReference type="InterPro" id="IPR050390">
    <property type="entry name" value="C5-Methyltransferase"/>
</dbReference>
<reference evidence="6 7" key="1">
    <citation type="submission" date="2021-06" db="EMBL/GenBank/DDBJ databases">
        <authorList>
            <person name="Sun Q."/>
            <person name="Li D."/>
        </authorList>
    </citation>
    <scope>NUCLEOTIDE SEQUENCE [LARGE SCALE GENOMIC DNA]</scope>
    <source>
        <strain evidence="6 7">MSJ-1</strain>
    </source>
</reference>
<evidence type="ECO:0000256" key="2">
    <source>
        <dbReference type="ARBA" id="ARBA00022603"/>
    </source>
</evidence>
<comment type="caution">
    <text evidence="6">The sequence shown here is derived from an EMBL/GenBank/DDBJ whole genome shotgun (WGS) entry which is preliminary data.</text>
</comment>
<dbReference type="PROSITE" id="PS00095">
    <property type="entry name" value="C5_MTASE_2"/>
    <property type="match status" value="1"/>
</dbReference>
<dbReference type="EC" id="2.1.1.37" evidence="1"/>
<dbReference type="PANTHER" id="PTHR10629:SF52">
    <property type="entry name" value="DNA (CYTOSINE-5)-METHYLTRANSFERASE 1"/>
    <property type="match status" value="1"/>
</dbReference>
<evidence type="ECO:0000256" key="5">
    <source>
        <dbReference type="PROSITE-ProRule" id="PRU01016"/>
    </source>
</evidence>
<dbReference type="GO" id="GO:0008168">
    <property type="term" value="F:methyltransferase activity"/>
    <property type="evidence" value="ECO:0007669"/>
    <property type="project" value="UniProtKB-KW"/>
</dbReference>
<dbReference type="GO" id="GO:0032259">
    <property type="term" value="P:methylation"/>
    <property type="evidence" value="ECO:0007669"/>
    <property type="project" value="UniProtKB-KW"/>
</dbReference>
<dbReference type="InterPro" id="IPR031303">
    <property type="entry name" value="C5_meth_CS"/>
</dbReference>
<name>A0ABS6FGH7_9FIRM</name>
<dbReference type="InterPro" id="IPR018117">
    <property type="entry name" value="C5_DNA_meth_AS"/>
</dbReference>
<keyword evidence="7" id="KW-1185">Reference proteome</keyword>
<protein>
    <recommendedName>
        <fullName evidence="1">DNA (cytosine-5-)-methyltransferase</fullName>
        <ecNumber evidence="1">2.1.1.37</ecNumber>
    </recommendedName>
</protein>